<name>A0A917DCW0_9FLAO</name>
<dbReference type="Proteomes" id="UP000625735">
    <property type="component" value="Unassembled WGS sequence"/>
</dbReference>
<gene>
    <name evidence="2" type="ORF">GCM10011343_17320</name>
</gene>
<evidence type="ECO:0000256" key="1">
    <source>
        <dbReference type="SAM" id="Phobius"/>
    </source>
</evidence>
<proteinExistence type="predicted"/>
<keyword evidence="1" id="KW-0812">Transmembrane</keyword>
<sequence>MKPIFTLGNIIASLFMIYIGIRLLTIHEQSDFLPKYVTIILGILILFLAIGGLIARTVNHFKKDKQP</sequence>
<organism evidence="2 3">
    <name type="scientific">Flavobacterium orientale</name>
    <dbReference type="NCBI Taxonomy" id="1756020"/>
    <lineage>
        <taxon>Bacteria</taxon>
        <taxon>Pseudomonadati</taxon>
        <taxon>Bacteroidota</taxon>
        <taxon>Flavobacteriia</taxon>
        <taxon>Flavobacteriales</taxon>
        <taxon>Flavobacteriaceae</taxon>
        <taxon>Flavobacterium</taxon>
    </lineage>
</organism>
<dbReference type="AlphaFoldDB" id="A0A917DCW0"/>
<keyword evidence="3" id="KW-1185">Reference proteome</keyword>
<dbReference type="EMBL" id="BMFG01000006">
    <property type="protein sequence ID" value="GGD27685.1"/>
    <property type="molecule type" value="Genomic_DNA"/>
</dbReference>
<reference evidence="2" key="2">
    <citation type="submission" date="2020-09" db="EMBL/GenBank/DDBJ databases">
        <authorList>
            <person name="Sun Q."/>
            <person name="Zhou Y."/>
        </authorList>
    </citation>
    <scope>NUCLEOTIDE SEQUENCE</scope>
    <source>
        <strain evidence="2">CGMCC 1.12506</strain>
    </source>
</reference>
<feature type="transmembrane region" description="Helical" evidence="1">
    <location>
        <begin position="36"/>
        <end position="55"/>
    </location>
</feature>
<accession>A0A917DCW0</accession>
<keyword evidence="1" id="KW-1133">Transmembrane helix</keyword>
<protein>
    <submittedName>
        <fullName evidence="2">Uncharacterized protein</fullName>
    </submittedName>
</protein>
<comment type="caution">
    <text evidence="2">The sequence shown here is derived from an EMBL/GenBank/DDBJ whole genome shotgun (WGS) entry which is preliminary data.</text>
</comment>
<keyword evidence="1" id="KW-0472">Membrane</keyword>
<reference evidence="2" key="1">
    <citation type="journal article" date="2014" name="Int. J. Syst. Evol. Microbiol.">
        <title>Complete genome sequence of Corynebacterium casei LMG S-19264T (=DSM 44701T), isolated from a smear-ripened cheese.</title>
        <authorList>
            <consortium name="US DOE Joint Genome Institute (JGI-PGF)"/>
            <person name="Walter F."/>
            <person name="Albersmeier A."/>
            <person name="Kalinowski J."/>
            <person name="Ruckert C."/>
        </authorList>
    </citation>
    <scope>NUCLEOTIDE SEQUENCE</scope>
    <source>
        <strain evidence="2">CGMCC 1.12506</strain>
    </source>
</reference>
<evidence type="ECO:0000313" key="2">
    <source>
        <dbReference type="EMBL" id="GGD27685.1"/>
    </source>
</evidence>
<feature type="transmembrane region" description="Helical" evidence="1">
    <location>
        <begin position="7"/>
        <end position="24"/>
    </location>
</feature>
<dbReference type="RefSeq" id="WP_188362167.1">
    <property type="nucleotide sequence ID" value="NZ_BMFG01000006.1"/>
</dbReference>
<evidence type="ECO:0000313" key="3">
    <source>
        <dbReference type="Proteomes" id="UP000625735"/>
    </source>
</evidence>